<dbReference type="InterPro" id="IPR045851">
    <property type="entry name" value="AMP-bd_C_sf"/>
</dbReference>
<evidence type="ECO:0000259" key="3">
    <source>
        <dbReference type="Pfam" id="PF00501"/>
    </source>
</evidence>
<evidence type="ECO:0000313" key="5">
    <source>
        <dbReference type="EMBL" id="AJW29523.1"/>
    </source>
</evidence>
<dbReference type="Pfam" id="PF00501">
    <property type="entry name" value="AMP-binding"/>
    <property type="match status" value="1"/>
</dbReference>
<gene>
    <name evidence="5" type="ORF">pJE1_101</name>
</gene>
<evidence type="ECO:0000256" key="2">
    <source>
        <dbReference type="ARBA" id="ARBA00022598"/>
    </source>
</evidence>
<proteinExistence type="inferred from homology"/>
<comment type="similarity">
    <text evidence="1">Belongs to the ATP-dependent AMP-binding enzyme family.</text>
</comment>
<dbReference type="SUPFAM" id="SSF56801">
    <property type="entry name" value="Acetyl-CoA synthetase-like"/>
    <property type="match status" value="1"/>
</dbReference>
<reference evidence="5" key="1">
    <citation type="submission" date="2014-06" db="EMBL/GenBank/DDBJ databases">
        <title>Molecular and ecological studies on carbamate pesticide degrading bacteria isolated from agricultural soils.</title>
        <authorList>
            <person name="Kim D.-U."/>
            <person name="Ka J.-O."/>
        </authorList>
    </citation>
    <scope>NUCLEOTIDE SEQUENCE</scope>
    <source>
        <strain evidence="5">JE1</strain>
        <plasmid evidence="5">pJE1</plasmid>
    </source>
</reference>
<dbReference type="Gene3D" id="3.30.300.30">
    <property type="match status" value="1"/>
</dbReference>
<dbReference type="InterPro" id="IPR000873">
    <property type="entry name" value="AMP-dep_synth/lig_dom"/>
</dbReference>
<sequence>MSGNGVAHPNEPISIARCIAYWAAKAPDAAALTDEQATLSYAELDGVTNRLARVYADAGVGEGDYVTIAVPNGNGLLLAACAAWKIGAIPHPISYRMPAAERTAMLDLVKPRLIVGEYCDGDPAGTTHIGGDFKADPTISDAALPDRVSPHWKAISSGGSTGRPKIIVAKPPGLFDPRTPYRGTQLSGVQLVAGPLYHNAPFMLAVRGLFAGQHIVVMPRFDAERVLALIERYRVNYVMMVPTMMLRISRLPEDVRARYDMSSLETVIHCAAPCPAWLKREWIEWLGASVVQELYGGTEGCGATWIDGQEWLERPGSVGRAMTGYKIRVKTETGEDAAPGEIGDIYMMPEAGPATSYFYLGGTSHRDAQGWEWIGDMGHLDEDGYLFLADRRTDLIISGGANIYPAEVEAAIDAFEGVRTSVVIGLPDDDLGAVVHAIVEPADIDPDALMAHLNERLVRYKVPRSIELVAGPLRDEAGKARRAALRAERIQRKIG</sequence>
<organism evidence="5">
    <name type="scientific">Sphingomonas sp. JE1</name>
    <dbReference type="NCBI Taxonomy" id="1628059"/>
    <lineage>
        <taxon>Bacteria</taxon>
        <taxon>Pseudomonadati</taxon>
        <taxon>Pseudomonadota</taxon>
        <taxon>Alphaproteobacteria</taxon>
        <taxon>Sphingomonadales</taxon>
        <taxon>Sphingomonadaceae</taxon>
        <taxon>Sphingomonas</taxon>
    </lineage>
</organism>
<feature type="domain" description="AMP-dependent synthetase/ligase" evidence="3">
    <location>
        <begin position="21"/>
        <end position="347"/>
    </location>
</feature>
<dbReference type="PANTHER" id="PTHR43201:SF5">
    <property type="entry name" value="MEDIUM-CHAIN ACYL-COA LIGASE ACSF2, MITOCHONDRIAL"/>
    <property type="match status" value="1"/>
</dbReference>
<dbReference type="Pfam" id="PF13193">
    <property type="entry name" value="AMP-binding_C"/>
    <property type="match status" value="1"/>
</dbReference>
<dbReference type="PANTHER" id="PTHR43201">
    <property type="entry name" value="ACYL-COA SYNTHETASE"/>
    <property type="match status" value="1"/>
</dbReference>
<dbReference type="Gene3D" id="3.40.50.12780">
    <property type="entry name" value="N-terminal domain of ligase-like"/>
    <property type="match status" value="1"/>
</dbReference>
<keyword evidence="2 5" id="KW-0436">Ligase</keyword>
<dbReference type="EC" id="6.2.1.3" evidence="5"/>
<dbReference type="EMBL" id="KM017071">
    <property type="protein sequence ID" value="AJW29523.1"/>
    <property type="molecule type" value="Genomic_DNA"/>
</dbReference>
<protein>
    <submittedName>
        <fullName evidence="5">Long-chain-fatty-acid--CoA ligase</fullName>
        <ecNumber evidence="5">6.2.1.3</ecNumber>
    </submittedName>
</protein>
<evidence type="ECO:0000256" key="1">
    <source>
        <dbReference type="ARBA" id="ARBA00006432"/>
    </source>
</evidence>
<dbReference type="GO" id="GO:0004467">
    <property type="term" value="F:long-chain fatty acid-CoA ligase activity"/>
    <property type="evidence" value="ECO:0007669"/>
    <property type="project" value="UniProtKB-EC"/>
</dbReference>
<dbReference type="AlphaFoldDB" id="A0A0D4ZZZ6"/>
<geneLocation type="plasmid" evidence="5">
    <name>pJE1</name>
</geneLocation>
<keyword evidence="5" id="KW-0614">Plasmid</keyword>
<name>A0A0D4ZZZ6_9SPHN</name>
<dbReference type="InterPro" id="IPR025110">
    <property type="entry name" value="AMP-bd_C"/>
</dbReference>
<evidence type="ECO:0000259" key="4">
    <source>
        <dbReference type="Pfam" id="PF13193"/>
    </source>
</evidence>
<accession>A0A0D4ZZZ6</accession>
<dbReference type="GO" id="GO:0031956">
    <property type="term" value="F:medium-chain fatty acid-CoA ligase activity"/>
    <property type="evidence" value="ECO:0007669"/>
    <property type="project" value="TreeGrafter"/>
</dbReference>
<feature type="domain" description="AMP-binding enzyme C-terminal" evidence="4">
    <location>
        <begin position="407"/>
        <end position="470"/>
    </location>
</feature>
<dbReference type="InterPro" id="IPR042099">
    <property type="entry name" value="ANL_N_sf"/>
</dbReference>